<protein>
    <submittedName>
        <fullName evidence="1">Uncharacterized protein</fullName>
    </submittedName>
</protein>
<gene>
    <name evidence="1" type="ORF">Tci_833087</name>
</gene>
<organism evidence="1">
    <name type="scientific">Tanacetum cinerariifolium</name>
    <name type="common">Dalmatian daisy</name>
    <name type="synonym">Chrysanthemum cinerariifolium</name>
    <dbReference type="NCBI Taxonomy" id="118510"/>
    <lineage>
        <taxon>Eukaryota</taxon>
        <taxon>Viridiplantae</taxon>
        <taxon>Streptophyta</taxon>
        <taxon>Embryophyta</taxon>
        <taxon>Tracheophyta</taxon>
        <taxon>Spermatophyta</taxon>
        <taxon>Magnoliopsida</taxon>
        <taxon>eudicotyledons</taxon>
        <taxon>Gunneridae</taxon>
        <taxon>Pentapetalae</taxon>
        <taxon>asterids</taxon>
        <taxon>campanulids</taxon>
        <taxon>Asterales</taxon>
        <taxon>Asteraceae</taxon>
        <taxon>Asteroideae</taxon>
        <taxon>Anthemideae</taxon>
        <taxon>Anthemidinae</taxon>
        <taxon>Tanacetum</taxon>
    </lineage>
</organism>
<reference evidence="1" key="1">
    <citation type="journal article" date="2019" name="Sci. Rep.">
        <title>Draft genome of Tanacetum cinerariifolium, the natural source of mosquito coil.</title>
        <authorList>
            <person name="Yamashiro T."/>
            <person name="Shiraishi A."/>
            <person name="Satake H."/>
            <person name="Nakayama K."/>
        </authorList>
    </citation>
    <scope>NUCLEOTIDE SEQUENCE</scope>
</reference>
<dbReference type="AlphaFoldDB" id="A0A699Q8E7"/>
<evidence type="ECO:0000313" key="1">
    <source>
        <dbReference type="EMBL" id="GFC61117.1"/>
    </source>
</evidence>
<dbReference type="EMBL" id="BKCJ010988328">
    <property type="protein sequence ID" value="GFC61117.1"/>
    <property type="molecule type" value="Genomic_DNA"/>
</dbReference>
<proteinExistence type="predicted"/>
<accession>A0A699Q8E7</accession>
<name>A0A699Q8E7_TANCI</name>
<sequence length="141" mass="16193">MSNGSIFTKMFSEMLSISLQPMITILIWLHLQAKTSRALDSLRKNLATASCEKKKTTHLLIPSVRFTKLIIHHLKTKHNIHQRTGSLLHYSHDENVLNTLRFIGKDGREIFGMSIPDALLTDEIKGAPYYSEYQEHVAKYQ</sequence>
<comment type="caution">
    <text evidence="1">The sequence shown here is derived from an EMBL/GenBank/DDBJ whole genome shotgun (WGS) entry which is preliminary data.</text>
</comment>